<organism evidence="2 3">
    <name type="scientific">Ceratodon purpureus</name>
    <name type="common">Fire moss</name>
    <name type="synonym">Dicranum purpureum</name>
    <dbReference type="NCBI Taxonomy" id="3225"/>
    <lineage>
        <taxon>Eukaryota</taxon>
        <taxon>Viridiplantae</taxon>
        <taxon>Streptophyta</taxon>
        <taxon>Embryophyta</taxon>
        <taxon>Bryophyta</taxon>
        <taxon>Bryophytina</taxon>
        <taxon>Bryopsida</taxon>
        <taxon>Dicranidae</taxon>
        <taxon>Pseudoditrichales</taxon>
        <taxon>Ditrichaceae</taxon>
        <taxon>Ceratodon</taxon>
    </lineage>
</organism>
<name>A0A8T0HP69_CERPU</name>
<evidence type="ECO:0000313" key="2">
    <source>
        <dbReference type="EMBL" id="KAG0572730.1"/>
    </source>
</evidence>
<feature type="chain" id="PRO_5035902944" evidence="1">
    <location>
        <begin position="21"/>
        <end position="60"/>
    </location>
</feature>
<evidence type="ECO:0000256" key="1">
    <source>
        <dbReference type="SAM" id="SignalP"/>
    </source>
</evidence>
<sequence length="60" mass="6822">MLLVHITHLLIVSTPPCNMACYNHASKKHFASCLPKRLDTNQGNAEDLKLLCKRQVTAWF</sequence>
<feature type="signal peptide" evidence="1">
    <location>
        <begin position="1"/>
        <end position="20"/>
    </location>
</feature>
<accession>A0A8T0HP69</accession>
<keyword evidence="1" id="KW-0732">Signal</keyword>
<evidence type="ECO:0000313" key="3">
    <source>
        <dbReference type="Proteomes" id="UP000822688"/>
    </source>
</evidence>
<dbReference type="Proteomes" id="UP000822688">
    <property type="component" value="Chromosome V"/>
</dbReference>
<dbReference type="EMBL" id="CM026426">
    <property type="protein sequence ID" value="KAG0572730.1"/>
    <property type="molecule type" value="Genomic_DNA"/>
</dbReference>
<gene>
    <name evidence="2" type="ORF">KC19_VG120600</name>
</gene>
<proteinExistence type="predicted"/>
<dbReference type="AlphaFoldDB" id="A0A8T0HP69"/>
<comment type="caution">
    <text evidence="2">The sequence shown here is derived from an EMBL/GenBank/DDBJ whole genome shotgun (WGS) entry which is preliminary data.</text>
</comment>
<keyword evidence="3" id="KW-1185">Reference proteome</keyword>
<protein>
    <submittedName>
        <fullName evidence="2">Uncharacterized protein</fullName>
    </submittedName>
</protein>
<reference evidence="2" key="1">
    <citation type="submission" date="2020-06" db="EMBL/GenBank/DDBJ databases">
        <title>WGS assembly of Ceratodon purpureus strain R40.</title>
        <authorList>
            <person name="Carey S.B."/>
            <person name="Jenkins J."/>
            <person name="Shu S."/>
            <person name="Lovell J.T."/>
            <person name="Sreedasyam A."/>
            <person name="Maumus F."/>
            <person name="Tiley G.P."/>
            <person name="Fernandez-Pozo N."/>
            <person name="Barry K."/>
            <person name="Chen C."/>
            <person name="Wang M."/>
            <person name="Lipzen A."/>
            <person name="Daum C."/>
            <person name="Saski C.A."/>
            <person name="Payton A.C."/>
            <person name="Mcbreen J.C."/>
            <person name="Conrad R.E."/>
            <person name="Kollar L.M."/>
            <person name="Olsson S."/>
            <person name="Huttunen S."/>
            <person name="Landis J.B."/>
            <person name="Wickett N.J."/>
            <person name="Johnson M.G."/>
            <person name="Rensing S.A."/>
            <person name="Grimwood J."/>
            <person name="Schmutz J."/>
            <person name="Mcdaniel S.F."/>
        </authorList>
    </citation>
    <scope>NUCLEOTIDE SEQUENCE</scope>
    <source>
        <strain evidence="2">R40</strain>
    </source>
</reference>